<dbReference type="EMBL" id="JAAOAQ010000140">
    <property type="protein sequence ID" value="KAF5564956.1"/>
    <property type="molecule type" value="Genomic_DNA"/>
</dbReference>
<dbReference type="OrthoDB" id="5105032at2759"/>
<dbReference type="InterPro" id="IPR027417">
    <property type="entry name" value="P-loop_NTPase"/>
</dbReference>
<feature type="region of interest" description="Disordered" evidence="1">
    <location>
        <begin position="21"/>
        <end position="54"/>
    </location>
</feature>
<keyword evidence="3" id="KW-1185">Reference proteome</keyword>
<organism evidence="2 3">
    <name type="scientific">Fusarium phyllophilum</name>
    <dbReference type="NCBI Taxonomy" id="47803"/>
    <lineage>
        <taxon>Eukaryota</taxon>
        <taxon>Fungi</taxon>
        <taxon>Dikarya</taxon>
        <taxon>Ascomycota</taxon>
        <taxon>Pezizomycotina</taxon>
        <taxon>Sordariomycetes</taxon>
        <taxon>Hypocreomycetidae</taxon>
        <taxon>Hypocreales</taxon>
        <taxon>Nectriaceae</taxon>
        <taxon>Fusarium</taxon>
        <taxon>Fusarium fujikuroi species complex</taxon>
    </lineage>
</organism>
<protein>
    <submittedName>
        <fullName evidence="2">Global transactivator</fullName>
    </submittedName>
</protein>
<gene>
    <name evidence="2" type="ORF">FPHYL_4473</name>
</gene>
<dbReference type="SUPFAM" id="SSF52540">
    <property type="entry name" value="P-loop containing nucleoside triphosphate hydrolases"/>
    <property type="match status" value="1"/>
</dbReference>
<dbReference type="Proteomes" id="UP000582016">
    <property type="component" value="Unassembled WGS sequence"/>
</dbReference>
<dbReference type="AlphaFoldDB" id="A0A8H5K2K2"/>
<feature type="compositionally biased region" description="Basic and acidic residues" evidence="1">
    <location>
        <begin position="21"/>
        <end position="36"/>
    </location>
</feature>
<evidence type="ECO:0000313" key="3">
    <source>
        <dbReference type="Proteomes" id="UP000582016"/>
    </source>
</evidence>
<name>A0A8H5K2K2_9HYPO</name>
<accession>A0A8H5K2K2</accession>
<proteinExistence type="predicted"/>
<reference evidence="2 3" key="1">
    <citation type="submission" date="2020-05" db="EMBL/GenBank/DDBJ databases">
        <title>Identification and distribution of gene clusters putatively required for synthesis of sphingolipid metabolism inhibitors in phylogenetically diverse species of the filamentous fungus Fusarium.</title>
        <authorList>
            <person name="Kim H.-S."/>
            <person name="Busman M."/>
            <person name="Brown D.W."/>
            <person name="Divon H."/>
            <person name="Uhlig S."/>
            <person name="Proctor R.H."/>
        </authorList>
    </citation>
    <scope>NUCLEOTIDE SEQUENCE [LARGE SCALE GENOMIC DNA]</scope>
    <source>
        <strain evidence="2 3">NRRL 13617</strain>
    </source>
</reference>
<sequence>MLTWSLLTFESEPDIIGLKIMMDKSDPGGEGNDHIDATANSDEEDSENQDDGDFDDEGIIAYLHDLIIAKHEAPRAGRIPGLKYSNTLFEHQKHAVGAAMRSLAGPLKDMILGDPPGLGKALAALVVAALSWEPGDRPSLIVASL</sequence>
<evidence type="ECO:0000313" key="2">
    <source>
        <dbReference type="EMBL" id="KAF5564956.1"/>
    </source>
</evidence>
<evidence type="ECO:0000256" key="1">
    <source>
        <dbReference type="SAM" id="MobiDB-lite"/>
    </source>
</evidence>
<comment type="caution">
    <text evidence="2">The sequence shown here is derived from an EMBL/GenBank/DDBJ whole genome shotgun (WGS) entry which is preliminary data.</text>
</comment>
<feature type="compositionally biased region" description="Acidic residues" evidence="1">
    <location>
        <begin position="41"/>
        <end position="54"/>
    </location>
</feature>